<feature type="compositionally biased region" description="Acidic residues" evidence="1">
    <location>
        <begin position="68"/>
        <end position="89"/>
    </location>
</feature>
<feature type="domain" description="DUF7912" evidence="3">
    <location>
        <begin position="229"/>
        <end position="315"/>
    </location>
</feature>
<dbReference type="SUPFAM" id="SSF75420">
    <property type="entry name" value="YhbC-like, N-terminal domain"/>
    <property type="match status" value="1"/>
</dbReference>
<feature type="region of interest" description="Disordered" evidence="1">
    <location>
        <begin position="46"/>
        <end position="89"/>
    </location>
</feature>
<feature type="domain" description="Ribosome maturation factor RimP N-terminal" evidence="2">
    <location>
        <begin position="162"/>
        <end position="227"/>
    </location>
</feature>
<evidence type="ECO:0000259" key="2">
    <source>
        <dbReference type="Pfam" id="PF02576"/>
    </source>
</evidence>
<dbReference type="Pfam" id="PF02576">
    <property type="entry name" value="RimP_N"/>
    <property type="match status" value="1"/>
</dbReference>
<sequence length="318" mass="36027">SCRGILVWSPLDISLSVNRFRSPPNLHFGFPATPFLRAPKFSLETHAKKNKKKTSTVEPKPNKVGELFSEEEELTNNKDEEEGEEEEEDVLLEEFLDELLTDDEDGDDDFNLEEEEFNESEEELYAGDGGGGGGIELAGTLWDKEALALAEKVCESFNGDLGIYAFKTLPNSTIQVRIERLTNKSGSPTMEDIEVYSTIYRAKLSEAELAKSIPDNISLEVSSPGVERVVRIPQDMDRYKDRPMYVRYANKEAETEGDGIFRLVSFDVEDKSCVWGIADIRVNREKAGKGRPLSKKQREWRLETSFESLRLVRLHSEC</sequence>
<dbReference type="AlphaFoldDB" id="V4K8P3"/>
<dbReference type="OrthoDB" id="1100432at2759"/>
<evidence type="ECO:0000313" key="5">
    <source>
        <dbReference type="Proteomes" id="UP000030689"/>
    </source>
</evidence>
<dbReference type="InterPro" id="IPR035956">
    <property type="entry name" value="RimP_N_sf"/>
</dbReference>
<feature type="non-terminal residue" evidence="4">
    <location>
        <position position="1"/>
    </location>
</feature>
<evidence type="ECO:0000313" key="4">
    <source>
        <dbReference type="EMBL" id="ESQ27409.1"/>
    </source>
</evidence>
<accession>V4K8P3</accession>
<dbReference type="STRING" id="72664.V4K8P3"/>
<dbReference type="eggNOG" id="ENOG502QR64">
    <property type="taxonomic scope" value="Eukaryota"/>
</dbReference>
<gene>
    <name evidence="4" type="ORF">EUTSA_v10019703mg</name>
</gene>
<dbReference type="EMBL" id="KI517953">
    <property type="protein sequence ID" value="ESQ27409.1"/>
    <property type="molecule type" value="Genomic_DNA"/>
</dbReference>
<dbReference type="KEGG" id="eus:EUTSA_v10019703mg"/>
<keyword evidence="5" id="KW-1185">Reference proteome</keyword>
<dbReference type="InterPro" id="IPR028989">
    <property type="entry name" value="RimP_N"/>
</dbReference>
<dbReference type="OMA" id="WRLNTPF"/>
<name>V4K8P3_EUTSA</name>
<protein>
    <submittedName>
        <fullName evidence="4">Uncharacterized protein</fullName>
    </submittedName>
</protein>
<dbReference type="InterPro" id="IPR057234">
    <property type="entry name" value="DUF7912"/>
</dbReference>
<dbReference type="Gramene" id="ESQ27409">
    <property type="protein sequence ID" value="ESQ27409"/>
    <property type="gene ID" value="EUTSA_v10019703mg"/>
</dbReference>
<evidence type="ECO:0000256" key="1">
    <source>
        <dbReference type="SAM" id="MobiDB-lite"/>
    </source>
</evidence>
<evidence type="ECO:0000259" key="3">
    <source>
        <dbReference type="Pfam" id="PF25498"/>
    </source>
</evidence>
<dbReference type="Proteomes" id="UP000030689">
    <property type="component" value="Unassembled WGS sequence"/>
</dbReference>
<reference evidence="4 5" key="1">
    <citation type="journal article" date="2013" name="Front. Plant Sci.">
        <title>The Reference Genome of the Halophytic Plant Eutrema salsugineum.</title>
        <authorList>
            <person name="Yang R."/>
            <person name="Jarvis D.E."/>
            <person name="Chen H."/>
            <person name="Beilstein M.A."/>
            <person name="Grimwood J."/>
            <person name="Jenkins J."/>
            <person name="Shu S."/>
            <person name="Prochnik S."/>
            <person name="Xin M."/>
            <person name="Ma C."/>
            <person name="Schmutz J."/>
            <person name="Wing R.A."/>
            <person name="Mitchell-Olds T."/>
            <person name="Schumaker K.S."/>
            <person name="Wang X."/>
        </authorList>
    </citation>
    <scope>NUCLEOTIDE SEQUENCE [LARGE SCALE GENOMIC DNA]</scope>
</reference>
<organism evidence="4 5">
    <name type="scientific">Eutrema salsugineum</name>
    <name type="common">Saltwater cress</name>
    <name type="synonym">Sisymbrium salsugineum</name>
    <dbReference type="NCBI Taxonomy" id="72664"/>
    <lineage>
        <taxon>Eukaryota</taxon>
        <taxon>Viridiplantae</taxon>
        <taxon>Streptophyta</taxon>
        <taxon>Embryophyta</taxon>
        <taxon>Tracheophyta</taxon>
        <taxon>Spermatophyta</taxon>
        <taxon>Magnoliopsida</taxon>
        <taxon>eudicotyledons</taxon>
        <taxon>Gunneridae</taxon>
        <taxon>Pentapetalae</taxon>
        <taxon>rosids</taxon>
        <taxon>malvids</taxon>
        <taxon>Brassicales</taxon>
        <taxon>Brassicaceae</taxon>
        <taxon>Eutremeae</taxon>
        <taxon>Eutrema</taxon>
    </lineage>
</organism>
<dbReference type="Pfam" id="PF25498">
    <property type="entry name" value="DUF7912"/>
    <property type="match status" value="1"/>
</dbReference>
<proteinExistence type="predicted"/>
<dbReference type="PANTHER" id="PTHR34544:SF1">
    <property type="entry name" value="OS04G0438300 PROTEIN"/>
    <property type="match status" value="1"/>
</dbReference>
<dbReference type="PANTHER" id="PTHR34544">
    <property type="entry name" value="OSJNBA0006B20.18 PROTEIN"/>
    <property type="match status" value="1"/>
</dbReference>